<keyword evidence="3" id="KW-0597">Phosphoprotein</keyword>
<name>A0ABT7HTH1_9BACT</name>
<dbReference type="InterPro" id="IPR050351">
    <property type="entry name" value="BphY/WalK/GraS-like"/>
</dbReference>
<keyword evidence="4" id="KW-0808">Transferase</keyword>
<organism evidence="9 10">
    <name type="scientific">Campylobacter gastrosuis</name>
    <dbReference type="NCBI Taxonomy" id="2974576"/>
    <lineage>
        <taxon>Bacteria</taxon>
        <taxon>Pseudomonadati</taxon>
        <taxon>Campylobacterota</taxon>
        <taxon>Epsilonproteobacteria</taxon>
        <taxon>Campylobacterales</taxon>
        <taxon>Campylobacteraceae</taxon>
        <taxon>Campylobacter</taxon>
    </lineage>
</organism>
<dbReference type="Gene3D" id="3.30.565.10">
    <property type="entry name" value="Histidine kinase-like ATPase, C-terminal domain"/>
    <property type="match status" value="1"/>
</dbReference>
<dbReference type="PROSITE" id="PS50109">
    <property type="entry name" value="HIS_KIN"/>
    <property type="match status" value="1"/>
</dbReference>
<reference evidence="9" key="2">
    <citation type="journal article" date="2023" name="Microorganisms">
        <title>Isolation and Genomic Characteristics of Cat-Borne Campylobacter felis sp. nov. and Sheep-Borne Campylobacter ovis sp. nov.</title>
        <authorList>
            <person name="Wang H."/>
            <person name="Li Y."/>
            <person name="Gu Y."/>
            <person name="Zhou G."/>
            <person name="Chen X."/>
            <person name="Zhang X."/>
            <person name="Shao Z."/>
            <person name="Zhang J."/>
            <person name="Zhang M."/>
        </authorList>
    </citation>
    <scope>NUCLEOTIDE SEQUENCE</scope>
    <source>
        <strain evidence="9">PS10</strain>
    </source>
</reference>
<comment type="catalytic activity">
    <reaction evidence="1">
        <text>ATP + protein L-histidine = ADP + protein N-phospho-L-histidine.</text>
        <dbReference type="EC" id="2.7.13.3"/>
    </reaction>
</comment>
<dbReference type="PANTHER" id="PTHR45453">
    <property type="entry name" value="PHOSPHATE REGULON SENSOR PROTEIN PHOR"/>
    <property type="match status" value="1"/>
</dbReference>
<evidence type="ECO:0000259" key="8">
    <source>
        <dbReference type="PROSITE" id="PS50109"/>
    </source>
</evidence>
<gene>
    <name evidence="9" type="ORF">NYG85_09915</name>
</gene>
<dbReference type="InterPro" id="IPR036890">
    <property type="entry name" value="HATPase_C_sf"/>
</dbReference>
<keyword evidence="5 9" id="KW-0418">Kinase</keyword>
<evidence type="ECO:0000256" key="1">
    <source>
        <dbReference type="ARBA" id="ARBA00000085"/>
    </source>
</evidence>
<dbReference type="SMART" id="SM00387">
    <property type="entry name" value="HATPase_c"/>
    <property type="match status" value="1"/>
</dbReference>
<keyword evidence="7" id="KW-0472">Membrane</keyword>
<dbReference type="PANTHER" id="PTHR45453:SF1">
    <property type="entry name" value="PHOSPHATE REGULON SENSOR PROTEIN PHOR"/>
    <property type="match status" value="1"/>
</dbReference>
<dbReference type="InterPro" id="IPR036097">
    <property type="entry name" value="HisK_dim/P_sf"/>
</dbReference>
<dbReference type="SUPFAM" id="SSF47384">
    <property type="entry name" value="Homodimeric domain of signal transducing histidine kinase"/>
    <property type="match status" value="1"/>
</dbReference>
<keyword evidence="7" id="KW-1133">Transmembrane helix</keyword>
<keyword evidence="10" id="KW-1185">Reference proteome</keyword>
<feature type="transmembrane region" description="Helical" evidence="7">
    <location>
        <begin position="111"/>
        <end position="135"/>
    </location>
</feature>
<evidence type="ECO:0000256" key="5">
    <source>
        <dbReference type="ARBA" id="ARBA00022777"/>
    </source>
</evidence>
<evidence type="ECO:0000256" key="2">
    <source>
        <dbReference type="ARBA" id="ARBA00012438"/>
    </source>
</evidence>
<dbReference type="SUPFAM" id="SSF55874">
    <property type="entry name" value="ATPase domain of HSP90 chaperone/DNA topoisomerase II/histidine kinase"/>
    <property type="match status" value="1"/>
</dbReference>
<feature type="domain" description="Histidine kinase" evidence="8">
    <location>
        <begin position="153"/>
        <end position="356"/>
    </location>
</feature>
<dbReference type="Proteomes" id="UP001173801">
    <property type="component" value="Unassembled WGS sequence"/>
</dbReference>
<keyword evidence="7" id="KW-0812">Transmembrane</keyword>
<evidence type="ECO:0000313" key="9">
    <source>
        <dbReference type="EMBL" id="MDL0089674.1"/>
    </source>
</evidence>
<dbReference type="EC" id="2.7.13.3" evidence="2"/>
<evidence type="ECO:0000256" key="7">
    <source>
        <dbReference type="SAM" id="Phobius"/>
    </source>
</evidence>
<dbReference type="InterPro" id="IPR003594">
    <property type="entry name" value="HATPase_dom"/>
</dbReference>
<dbReference type="GO" id="GO:0016301">
    <property type="term" value="F:kinase activity"/>
    <property type="evidence" value="ECO:0007669"/>
    <property type="project" value="UniProtKB-KW"/>
</dbReference>
<sequence length="364" mass="42380">MVLFVAKSITTFGLIEQDDTLKSLFQIIKFEEKVKQSFIEQKFLPNSLIFKYAIYDENGTEIFSNLAKKPSDLKFVTLKDDDTLFYKDFFFINKTPYFLIISQEISSRRNLFIITLMLTFTFILVAFVLYLSYLASIKPYQNAQKYMNNFFNDAMHELKTPLGIAGINLEMLGIENKQTKRIKNALKQMQITYEDIEYYIKRGYIIFPNEIIDLSEYLIERVKFLLSMADAKRMKVVFDDIDRGVNIVMSKMALQRVIDNTITNAIKYSPQDSQIIIKLKRQDDGIAIFSVQDFGCGIKDVKKAFKRYERENLAQGGFGLGLSIVSDICEKYSINYDVKTKLNEGSTFFYKFHIAKLDFTKVKE</sequence>
<dbReference type="InterPro" id="IPR003661">
    <property type="entry name" value="HisK_dim/P_dom"/>
</dbReference>
<comment type="caution">
    <text evidence="9">The sequence shown here is derived from an EMBL/GenBank/DDBJ whole genome shotgun (WGS) entry which is preliminary data.</text>
</comment>
<dbReference type="CDD" id="cd00082">
    <property type="entry name" value="HisKA"/>
    <property type="match status" value="1"/>
</dbReference>
<dbReference type="InterPro" id="IPR005467">
    <property type="entry name" value="His_kinase_dom"/>
</dbReference>
<dbReference type="RefSeq" id="WP_284938389.1">
    <property type="nucleotide sequence ID" value="NZ_JANURM010000017.1"/>
</dbReference>
<protein>
    <recommendedName>
        <fullName evidence="2">histidine kinase</fullName>
        <ecNumber evidence="2">2.7.13.3</ecNumber>
    </recommendedName>
</protein>
<keyword evidence="6" id="KW-0902">Two-component regulatory system</keyword>
<evidence type="ECO:0000256" key="6">
    <source>
        <dbReference type="ARBA" id="ARBA00023012"/>
    </source>
</evidence>
<evidence type="ECO:0000256" key="4">
    <source>
        <dbReference type="ARBA" id="ARBA00022679"/>
    </source>
</evidence>
<dbReference type="Pfam" id="PF02518">
    <property type="entry name" value="HATPase_c"/>
    <property type="match status" value="1"/>
</dbReference>
<accession>A0ABT7HTH1</accession>
<evidence type="ECO:0000256" key="3">
    <source>
        <dbReference type="ARBA" id="ARBA00022553"/>
    </source>
</evidence>
<dbReference type="EMBL" id="JANURM010000017">
    <property type="protein sequence ID" value="MDL0089674.1"/>
    <property type="molecule type" value="Genomic_DNA"/>
</dbReference>
<reference evidence="9" key="1">
    <citation type="submission" date="2022-08" db="EMBL/GenBank/DDBJ databases">
        <authorList>
            <person name="Wang H."/>
        </authorList>
    </citation>
    <scope>NUCLEOTIDE SEQUENCE</scope>
    <source>
        <strain evidence="9">PS10</strain>
    </source>
</reference>
<evidence type="ECO:0000313" key="10">
    <source>
        <dbReference type="Proteomes" id="UP001173801"/>
    </source>
</evidence>
<proteinExistence type="predicted"/>